<evidence type="ECO:0000313" key="8">
    <source>
        <dbReference type="Proteomes" id="UP000757604"/>
    </source>
</evidence>
<reference evidence="7 8" key="1">
    <citation type="journal article" date="2021" name="MBio">
        <title>Poor Competitiveness of Bradyrhizobium in Pigeon Pea Root Colonization in Indian Soils.</title>
        <authorList>
            <person name="Chalasani D."/>
            <person name="Basu A."/>
            <person name="Pullabhotla S.V.S.R.N."/>
            <person name="Jorrin B."/>
            <person name="Neal A.L."/>
            <person name="Poole P.S."/>
            <person name="Podile A.R."/>
            <person name="Tkacz A."/>
        </authorList>
    </citation>
    <scope>NUCLEOTIDE SEQUENCE [LARGE SCALE GENOMIC DNA]</scope>
    <source>
        <strain evidence="7 8">HU44</strain>
    </source>
</reference>
<evidence type="ECO:0000256" key="2">
    <source>
        <dbReference type="ARBA" id="ARBA00022679"/>
    </source>
</evidence>
<comment type="caution">
    <text evidence="7">The sequence shown here is derived from an EMBL/GenBank/DDBJ whole genome shotgun (WGS) entry which is preliminary data.</text>
</comment>
<dbReference type="InterPro" id="IPR020616">
    <property type="entry name" value="Thiolase_N"/>
</dbReference>
<dbReference type="Proteomes" id="UP000757604">
    <property type="component" value="Unassembled WGS sequence"/>
</dbReference>
<name>A0ABS7HEM3_9HYPH</name>
<gene>
    <name evidence="7" type="ORF">JNB71_16415</name>
</gene>
<dbReference type="Gene3D" id="3.40.47.10">
    <property type="match status" value="2"/>
</dbReference>
<evidence type="ECO:0000259" key="6">
    <source>
        <dbReference type="Pfam" id="PF02803"/>
    </source>
</evidence>
<feature type="domain" description="Thiolase N-terminal" evidence="5">
    <location>
        <begin position="7"/>
        <end position="265"/>
    </location>
</feature>
<organism evidence="7 8">
    <name type="scientific">Rhizobium herbae</name>
    <dbReference type="NCBI Taxonomy" id="508661"/>
    <lineage>
        <taxon>Bacteria</taxon>
        <taxon>Pseudomonadati</taxon>
        <taxon>Pseudomonadota</taxon>
        <taxon>Alphaproteobacteria</taxon>
        <taxon>Hyphomicrobiales</taxon>
        <taxon>Rhizobiaceae</taxon>
        <taxon>Rhizobium/Agrobacterium group</taxon>
        <taxon>Rhizobium</taxon>
    </lineage>
</organism>
<dbReference type="InterPro" id="IPR020610">
    <property type="entry name" value="Thiolase_AS"/>
</dbReference>
<dbReference type="PROSITE" id="PS00098">
    <property type="entry name" value="THIOLASE_1"/>
    <property type="match status" value="1"/>
</dbReference>
<dbReference type="PROSITE" id="PS00099">
    <property type="entry name" value="THIOLASE_3"/>
    <property type="match status" value="1"/>
</dbReference>
<dbReference type="PANTHER" id="PTHR18919:SF138">
    <property type="entry name" value="ACETYL-COA C-ACETYLTRANSFERASE"/>
    <property type="match status" value="1"/>
</dbReference>
<dbReference type="PANTHER" id="PTHR18919">
    <property type="entry name" value="ACETYL-COA C-ACYLTRANSFERASE"/>
    <property type="match status" value="1"/>
</dbReference>
<dbReference type="EMBL" id="JAEUAO010000003">
    <property type="protein sequence ID" value="MBW9064889.1"/>
    <property type="molecule type" value="Genomic_DNA"/>
</dbReference>
<evidence type="ECO:0000313" key="7">
    <source>
        <dbReference type="EMBL" id="MBW9064889.1"/>
    </source>
</evidence>
<keyword evidence="3 4" id="KW-0012">Acyltransferase</keyword>
<dbReference type="Pfam" id="PF02803">
    <property type="entry name" value="Thiolase_C"/>
    <property type="match status" value="1"/>
</dbReference>
<keyword evidence="8" id="KW-1185">Reference proteome</keyword>
<dbReference type="GO" id="GO:0003988">
    <property type="term" value="F:acetyl-CoA C-acyltransferase activity"/>
    <property type="evidence" value="ECO:0007669"/>
    <property type="project" value="UniProtKB-EC"/>
</dbReference>
<comment type="similarity">
    <text evidence="1 4">Belongs to the thiolase-like superfamily. Thiolase family.</text>
</comment>
<dbReference type="CDD" id="cd00751">
    <property type="entry name" value="thiolase"/>
    <property type="match status" value="1"/>
</dbReference>
<evidence type="ECO:0000256" key="4">
    <source>
        <dbReference type="RuleBase" id="RU003557"/>
    </source>
</evidence>
<dbReference type="Pfam" id="PF00108">
    <property type="entry name" value="Thiolase_N"/>
    <property type="match status" value="1"/>
</dbReference>
<dbReference type="InterPro" id="IPR002155">
    <property type="entry name" value="Thiolase"/>
</dbReference>
<dbReference type="InterPro" id="IPR016039">
    <property type="entry name" value="Thiolase-like"/>
</dbReference>
<evidence type="ECO:0000256" key="3">
    <source>
        <dbReference type="ARBA" id="ARBA00023315"/>
    </source>
</evidence>
<sequence length="395" mass="40958">MAMLDPIVIVGSARTAMGGFQGELKDATAPQLGAAAIRAALERGAVSADAVEEVVFGCVLPAGQGQAPARQAAIGAGLPFATGASTVNKMCGSGMKAVMLAHDLIAAGSANIAVAGGMESMSNAPYLLDRARGGYRLGHGRIIDHMFLDGLEDAYDKGRLMGTFAEDCAEAYQFTRPAQDDFAVTSLGRAQKAVKEGLFDAEITPVTVKSARTEQVVSRDEQPGQARLEKIPTLKPAFRENGTVTAANSSSISDGAAALVLMRRSEADRRGLTPLATIAGHATHAQAPNLFATAPIGALNRLSERTGWDLKDVDLFEINEAFAVVAMAAMRDLDLPHDKVNVHGGACALGHPIGASGARVIVTLLAALERYGLQRGMASLCIGGGEATAIAVERP</sequence>
<accession>A0ABS7HEM3</accession>
<dbReference type="SUPFAM" id="SSF53901">
    <property type="entry name" value="Thiolase-like"/>
    <property type="match status" value="2"/>
</dbReference>
<feature type="domain" description="Thiolase C-terminal" evidence="6">
    <location>
        <begin position="272"/>
        <end position="394"/>
    </location>
</feature>
<keyword evidence="2 4" id="KW-0808">Transferase</keyword>
<dbReference type="RefSeq" id="WP_220372840.1">
    <property type="nucleotide sequence ID" value="NZ_JAEUAO010000003.1"/>
</dbReference>
<dbReference type="InterPro" id="IPR020615">
    <property type="entry name" value="Thiolase_acyl_enz_int_AS"/>
</dbReference>
<protein>
    <submittedName>
        <fullName evidence="7">Acetyl-CoA C-acyltransferase</fullName>
        <ecNumber evidence="7">2.3.1.16</ecNumber>
    </submittedName>
</protein>
<dbReference type="NCBIfam" id="TIGR01930">
    <property type="entry name" value="AcCoA-C-Actrans"/>
    <property type="match status" value="1"/>
</dbReference>
<dbReference type="InterPro" id="IPR020617">
    <property type="entry name" value="Thiolase_C"/>
</dbReference>
<dbReference type="EC" id="2.3.1.16" evidence="7"/>
<dbReference type="PIRSF" id="PIRSF000429">
    <property type="entry name" value="Ac-CoA_Ac_transf"/>
    <property type="match status" value="1"/>
</dbReference>
<evidence type="ECO:0000259" key="5">
    <source>
        <dbReference type="Pfam" id="PF00108"/>
    </source>
</evidence>
<proteinExistence type="inferred from homology"/>
<evidence type="ECO:0000256" key="1">
    <source>
        <dbReference type="ARBA" id="ARBA00010982"/>
    </source>
</evidence>